<proteinExistence type="predicted"/>
<keyword evidence="3" id="KW-1185">Reference proteome</keyword>
<dbReference type="OrthoDB" id="4839903at2759"/>
<name>E3R123_COLGM</name>
<dbReference type="AlphaFoldDB" id="E3R123"/>
<evidence type="ECO:0000313" key="2">
    <source>
        <dbReference type="EMBL" id="EFQ36811.1"/>
    </source>
</evidence>
<accession>E3R123</accession>
<sequence length="176" mass="19987">NYGVFVACYFAAREASITTKNTTSGWKSAGLWPVSSRRPLSNFLVSKASSTHQEDQQSSQPRSQQLDEAASIVPWSTPHRSADLRHQLHQLVQLGKDGLDTHTLRRPSRKMQKSWDNQASRLVLLKQQFQHIQAHLDNQRQRKRKKVPLSPNSRFAAVAHIQQARQSPDDSIDSLD</sequence>
<evidence type="ECO:0000313" key="3">
    <source>
        <dbReference type="Proteomes" id="UP000008782"/>
    </source>
</evidence>
<dbReference type="eggNOG" id="KOG3105">
    <property type="taxonomic scope" value="Eukaryota"/>
</dbReference>
<dbReference type="STRING" id="645133.E3R123"/>
<dbReference type="HOGENOM" id="CLU_1528728_0_0_1"/>
<gene>
    <name evidence="2" type="ORF">GLRG_11957</name>
</gene>
<dbReference type="RefSeq" id="XP_008100831.1">
    <property type="nucleotide sequence ID" value="XM_008102640.1"/>
</dbReference>
<feature type="compositionally biased region" description="Polar residues" evidence="1">
    <location>
        <begin position="47"/>
        <end position="66"/>
    </location>
</feature>
<protein>
    <submittedName>
        <fullName evidence="2">Transposase</fullName>
    </submittedName>
</protein>
<evidence type="ECO:0000256" key="1">
    <source>
        <dbReference type="SAM" id="MobiDB-lite"/>
    </source>
</evidence>
<feature type="non-terminal residue" evidence="2">
    <location>
        <position position="1"/>
    </location>
</feature>
<reference evidence="3" key="1">
    <citation type="journal article" date="2012" name="Nat. Genet.">
        <title>Lifestyle transitions in plant pathogenic Colletotrichum fungi deciphered by genome and transcriptome analyses.</title>
        <authorList>
            <person name="O'Connell R.J."/>
            <person name="Thon M.R."/>
            <person name="Hacquard S."/>
            <person name="Amyotte S.G."/>
            <person name="Kleemann J."/>
            <person name="Torres M.F."/>
            <person name="Damm U."/>
            <person name="Buiate E.A."/>
            <person name="Epstein L."/>
            <person name="Alkan N."/>
            <person name="Altmueller J."/>
            <person name="Alvarado-Balderrama L."/>
            <person name="Bauser C.A."/>
            <person name="Becker C."/>
            <person name="Birren B.W."/>
            <person name="Chen Z."/>
            <person name="Choi J."/>
            <person name="Crouch J.A."/>
            <person name="Duvick J.P."/>
            <person name="Farman M.A."/>
            <person name="Gan P."/>
            <person name="Heiman D."/>
            <person name="Henrissat B."/>
            <person name="Howard R.J."/>
            <person name="Kabbage M."/>
            <person name="Koch C."/>
            <person name="Kracher B."/>
            <person name="Kubo Y."/>
            <person name="Law A.D."/>
            <person name="Lebrun M.-H."/>
            <person name="Lee Y.-H."/>
            <person name="Miyara I."/>
            <person name="Moore N."/>
            <person name="Neumann U."/>
            <person name="Nordstroem K."/>
            <person name="Panaccione D.G."/>
            <person name="Panstruga R."/>
            <person name="Place M."/>
            <person name="Proctor R.H."/>
            <person name="Prusky D."/>
            <person name="Rech G."/>
            <person name="Reinhardt R."/>
            <person name="Rollins J.A."/>
            <person name="Rounsley S."/>
            <person name="Schardl C.L."/>
            <person name="Schwartz D.C."/>
            <person name="Shenoy N."/>
            <person name="Shirasu K."/>
            <person name="Sikhakolli U.R."/>
            <person name="Stueber K."/>
            <person name="Sukno S.A."/>
            <person name="Sweigard J.A."/>
            <person name="Takano Y."/>
            <person name="Takahara H."/>
            <person name="Trail F."/>
            <person name="van der Does H.C."/>
            <person name="Voll L.M."/>
            <person name="Will I."/>
            <person name="Young S."/>
            <person name="Zeng Q."/>
            <person name="Zhang J."/>
            <person name="Zhou S."/>
            <person name="Dickman M.B."/>
            <person name="Schulze-Lefert P."/>
            <person name="Ver Loren van Themaat E."/>
            <person name="Ma L.-J."/>
            <person name="Vaillancourt L.J."/>
        </authorList>
    </citation>
    <scope>NUCLEOTIDE SEQUENCE [LARGE SCALE GENOMIC DNA]</scope>
    <source>
        <strain evidence="3">M1.001 / M2 / FGSC 10212</strain>
    </source>
</reference>
<feature type="region of interest" description="Disordered" evidence="1">
    <location>
        <begin position="47"/>
        <end position="68"/>
    </location>
</feature>
<dbReference type="GeneID" id="24417320"/>
<dbReference type="Proteomes" id="UP000008782">
    <property type="component" value="Unassembled WGS sequence"/>
</dbReference>
<dbReference type="EMBL" id="GG697562">
    <property type="protein sequence ID" value="EFQ36811.1"/>
    <property type="molecule type" value="Genomic_DNA"/>
</dbReference>
<dbReference type="VEuPathDB" id="FungiDB:GLRG_11957"/>
<organism evidence="3">
    <name type="scientific">Colletotrichum graminicola (strain M1.001 / M2 / FGSC 10212)</name>
    <name type="common">Maize anthracnose fungus</name>
    <name type="synonym">Glomerella graminicola</name>
    <dbReference type="NCBI Taxonomy" id="645133"/>
    <lineage>
        <taxon>Eukaryota</taxon>
        <taxon>Fungi</taxon>
        <taxon>Dikarya</taxon>
        <taxon>Ascomycota</taxon>
        <taxon>Pezizomycotina</taxon>
        <taxon>Sordariomycetes</taxon>
        <taxon>Hypocreomycetidae</taxon>
        <taxon>Glomerellales</taxon>
        <taxon>Glomerellaceae</taxon>
        <taxon>Colletotrichum</taxon>
        <taxon>Colletotrichum graminicola species complex</taxon>
    </lineage>
</organism>